<dbReference type="EMBL" id="KZ669590">
    <property type="protein sequence ID" value="PPR85004.1"/>
    <property type="molecule type" value="Genomic_DNA"/>
</dbReference>
<accession>A0A2P5W1P0</accession>
<proteinExistence type="predicted"/>
<name>A0A2P5W1P0_GOSBA</name>
<evidence type="ECO:0000313" key="2">
    <source>
        <dbReference type="Proteomes" id="UP000239757"/>
    </source>
</evidence>
<evidence type="ECO:0000313" key="1">
    <source>
        <dbReference type="EMBL" id="PPR85004.1"/>
    </source>
</evidence>
<reference evidence="1 2" key="1">
    <citation type="submission" date="2015-01" db="EMBL/GenBank/DDBJ databases">
        <title>Genome of allotetraploid Gossypium barbadense reveals genomic plasticity and fiber elongation in cotton evolution.</title>
        <authorList>
            <person name="Chen X."/>
            <person name="Liu X."/>
            <person name="Zhao B."/>
            <person name="Zheng H."/>
            <person name="Hu Y."/>
            <person name="Lu G."/>
            <person name="Yang C."/>
            <person name="Chen J."/>
            <person name="Shan C."/>
            <person name="Zhang L."/>
            <person name="Zhou Y."/>
            <person name="Wang L."/>
            <person name="Guo W."/>
            <person name="Bai Y."/>
            <person name="Ruan J."/>
            <person name="Shangguan X."/>
            <person name="Mao Y."/>
            <person name="Jiang J."/>
            <person name="Zhu Y."/>
            <person name="Lei J."/>
            <person name="Kang H."/>
            <person name="Chen S."/>
            <person name="He X."/>
            <person name="Wang R."/>
            <person name="Wang Y."/>
            <person name="Chen J."/>
            <person name="Wang L."/>
            <person name="Yu S."/>
            <person name="Wang B."/>
            <person name="Wei J."/>
            <person name="Song S."/>
            <person name="Lu X."/>
            <person name="Gao Z."/>
            <person name="Gu W."/>
            <person name="Deng X."/>
            <person name="Ma D."/>
            <person name="Wang S."/>
            <person name="Liang W."/>
            <person name="Fang L."/>
            <person name="Cai C."/>
            <person name="Zhu X."/>
            <person name="Zhou B."/>
            <person name="Zhang Y."/>
            <person name="Chen Z."/>
            <person name="Xu S."/>
            <person name="Zhu R."/>
            <person name="Wang S."/>
            <person name="Zhang T."/>
            <person name="Zhao G."/>
        </authorList>
    </citation>
    <scope>NUCLEOTIDE SEQUENCE [LARGE SCALE GENOMIC DNA]</scope>
    <source>
        <strain evidence="2">cv. Xinhai21</strain>
        <tissue evidence="1">Leaf</tissue>
    </source>
</reference>
<gene>
    <name evidence="1" type="ORF">GOBAR_AA35709</name>
</gene>
<organism evidence="1 2">
    <name type="scientific">Gossypium barbadense</name>
    <name type="common">Sea Island cotton</name>
    <name type="synonym">Hibiscus barbadensis</name>
    <dbReference type="NCBI Taxonomy" id="3634"/>
    <lineage>
        <taxon>Eukaryota</taxon>
        <taxon>Viridiplantae</taxon>
        <taxon>Streptophyta</taxon>
        <taxon>Embryophyta</taxon>
        <taxon>Tracheophyta</taxon>
        <taxon>Spermatophyta</taxon>
        <taxon>Magnoliopsida</taxon>
        <taxon>eudicotyledons</taxon>
        <taxon>Gunneridae</taxon>
        <taxon>Pentapetalae</taxon>
        <taxon>rosids</taxon>
        <taxon>malvids</taxon>
        <taxon>Malvales</taxon>
        <taxon>Malvaceae</taxon>
        <taxon>Malvoideae</taxon>
        <taxon>Gossypium</taxon>
    </lineage>
</organism>
<sequence length="72" mass="7987">MQRSKVRISLAMEERMIREREESSSSDLEASWLTTSAFILPKLGGQGGGSINHFRWDMVIGIINGDCCVSPT</sequence>
<dbReference type="Proteomes" id="UP000239757">
    <property type="component" value="Unassembled WGS sequence"/>
</dbReference>
<dbReference type="AlphaFoldDB" id="A0A2P5W1P0"/>
<protein>
    <submittedName>
        <fullName evidence="1">Uncharacterized protein</fullName>
    </submittedName>
</protein>